<evidence type="ECO:0000256" key="8">
    <source>
        <dbReference type="SAM" id="SignalP"/>
    </source>
</evidence>
<organism evidence="10 11">
    <name type="scientific">Empedobacter falsenii</name>
    <dbReference type="NCBI Taxonomy" id="343874"/>
    <lineage>
        <taxon>Bacteria</taxon>
        <taxon>Pseudomonadati</taxon>
        <taxon>Bacteroidota</taxon>
        <taxon>Flavobacteriia</taxon>
        <taxon>Flavobacteriales</taxon>
        <taxon>Weeksellaceae</taxon>
        <taxon>Empedobacter</taxon>
    </lineage>
</organism>
<evidence type="ECO:0000256" key="2">
    <source>
        <dbReference type="ARBA" id="ARBA00007613"/>
    </source>
</evidence>
<dbReference type="SUPFAM" id="SSF56954">
    <property type="entry name" value="Outer membrane efflux proteins (OEP)"/>
    <property type="match status" value="1"/>
</dbReference>
<dbReference type="Gene3D" id="1.20.1600.10">
    <property type="entry name" value="Outer membrane efflux proteins (OEP)"/>
    <property type="match status" value="1"/>
</dbReference>
<sequence length="440" mass="49797">MKQLFFTLLFITSLSSFAQEEWTIEKCIEYASKNNLTVQQNTINQEIFNKNLELTYNAWLPTVSGYVDTNFTIGTYNPTIEKGYYQFAHSFGVQSSINIYSGGVVQLNKDKAALELEASKVQTAMTINDISLQVANYYLAVLLNKELKQVAVGNLTISKQLLDQNQKKFKAGSVAQSVVAQSESEVATNTREVVNAQIEIERALFNLAMLLQLNDYRNFAVTDVKIPDNVTSQLYNLDDVVETAYQNQPSVKHAELQIDVAAKETQIARTSLFPKVTGSFNFGTNYLQYFNKRLRQDALLEQLGHNVTGVFGVGVTIPIWNQYSYKINIQKALINEDLAKVGLLQSKQEVLKNVQSAYFEVNSSYASYDSSKEAVKYAKISYDFAQKSYNAGVINQYDFNRSRNDMMVAESQMLQAKYNYIFKQKVLDFYAGVPITLEEK</sequence>
<feature type="signal peptide" evidence="8">
    <location>
        <begin position="1"/>
        <end position="18"/>
    </location>
</feature>
<dbReference type="GO" id="GO:0009279">
    <property type="term" value="C:cell outer membrane"/>
    <property type="evidence" value="ECO:0007669"/>
    <property type="project" value="UniProtKB-SubCell"/>
</dbReference>
<evidence type="ECO:0000256" key="4">
    <source>
        <dbReference type="ARBA" id="ARBA00022452"/>
    </source>
</evidence>
<comment type="similarity">
    <text evidence="2">Belongs to the outer membrane factor (OMF) (TC 1.B.17) family.</text>
</comment>
<evidence type="ECO:0000256" key="5">
    <source>
        <dbReference type="ARBA" id="ARBA00022692"/>
    </source>
</evidence>
<name>A0A376FZS6_9FLAO</name>
<evidence type="ECO:0000256" key="1">
    <source>
        <dbReference type="ARBA" id="ARBA00004442"/>
    </source>
</evidence>
<feature type="chain" id="PRO_5044586272" evidence="8">
    <location>
        <begin position="19"/>
        <end position="440"/>
    </location>
</feature>
<dbReference type="Pfam" id="PF02321">
    <property type="entry name" value="OEP"/>
    <property type="match status" value="2"/>
</dbReference>
<evidence type="ECO:0000313" key="12">
    <source>
        <dbReference type="Proteomes" id="UP000510643"/>
    </source>
</evidence>
<evidence type="ECO:0000256" key="7">
    <source>
        <dbReference type="ARBA" id="ARBA00023237"/>
    </source>
</evidence>
<dbReference type="GO" id="GO:0015562">
    <property type="term" value="F:efflux transmembrane transporter activity"/>
    <property type="evidence" value="ECO:0007669"/>
    <property type="project" value="InterPro"/>
</dbReference>
<proteinExistence type="inferred from homology"/>
<evidence type="ECO:0000256" key="6">
    <source>
        <dbReference type="ARBA" id="ARBA00023136"/>
    </source>
</evidence>
<reference evidence="9 12" key="2">
    <citation type="submission" date="2019-06" db="EMBL/GenBank/DDBJ databases">
        <title>Emergence of pandrug resistant Empedobacter falsenii in China.</title>
        <authorList>
            <person name="Dong N."/>
            <person name="Chen S."/>
            <person name="Zhang R."/>
        </authorList>
    </citation>
    <scope>NUCLEOTIDE SEQUENCE [LARGE SCALE GENOMIC DNA]</scope>
    <source>
        <strain evidence="9 12">1681-1</strain>
    </source>
</reference>
<evidence type="ECO:0000256" key="3">
    <source>
        <dbReference type="ARBA" id="ARBA00022448"/>
    </source>
</evidence>
<dbReference type="GO" id="GO:0015288">
    <property type="term" value="F:porin activity"/>
    <property type="evidence" value="ECO:0007669"/>
    <property type="project" value="TreeGrafter"/>
</dbReference>
<keyword evidence="7" id="KW-0998">Cell outer membrane</keyword>
<evidence type="ECO:0000313" key="10">
    <source>
        <dbReference type="EMBL" id="STD52898.1"/>
    </source>
</evidence>
<dbReference type="PANTHER" id="PTHR30026:SF20">
    <property type="entry name" value="OUTER MEMBRANE PROTEIN TOLC"/>
    <property type="match status" value="1"/>
</dbReference>
<dbReference type="InterPro" id="IPR051906">
    <property type="entry name" value="TolC-like"/>
</dbReference>
<dbReference type="EMBL" id="CP040908">
    <property type="protein sequence ID" value="QLL59343.1"/>
    <property type="molecule type" value="Genomic_DNA"/>
</dbReference>
<gene>
    <name evidence="9" type="ORF">FH779_15190</name>
    <name evidence="10" type="ORF">NCTC13456_00110</name>
</gene>
<dbReference type="GeneID" id="78402828"/>
<dbReference type="Proteomes" id="UP000254737">
    <property type="component" value="Unassembled WGS sequence"/>
</dbReference>
<keyword evidence="12" id="KW-1185">Reference proteome</keyword>
<dbReference type="RefSeq" id="WP_114997947.1">
    <property type="nucleotide sequence ID" value="NZ_CP040908.1"/>
</dbReference>
<dbReference type="Proteomes" id="UP000510643">
    <property type="component" value="Chromosome"/>
</dbReference>
<dbReference type="GO" id="GO:1990281">
    <property type="term" value="C:efflux pump complex"/>
    <property type="evidence" value="ECO:0007669"/>
    <property type="project" value="TreeGrafter"/>
</dbReference>
<dbReference type="STRING" id="343874.GCA_000805695_00723"/>
<evidence type="ECO:0000313" key="11">
    <source>
        <dbReference type="Proteomes" id="UP000254737"/>
    </source>
</evidence>
<protein>
    <submittedName>
        <fullName evidence="10">Outer membrane channel protein</fullName>
    </submittedName>
    <submittedName>
        <fullName evidence="9">TolC family protein</fullName>
    </submittedName>
</protein>
<comment type="subcellular location">
    <subcellularLocation>
        <location evidence="1">Cell outer membrane</location>
    </subcellularLocation>
</comment>
<keyword evidence="3" id="KW-0813">Transport</keyword>
<dbReference type="EMBL" id="UFXS01000001">
    <property type="protein sequence ID" value="STD52898.1"/>
    <property type="molecule type" value="Genomic_DNA"/>
</dbReference>
<dbReference type="AlphaFoldDB" id="A0A376FZS6"/>
<keyword evidence="8" id="KW-0732">Signal</keyword>
<evidence type="ECO:0000313" key="9">
    <source>
        <dbReference type="EMBL" id="QLL59343.1"/>
    </source>
</evidence>
<dbReference type="KEGG" id="efal:FH779_15190"/>
<reference evidence="10 11" key="1">
    <citation type="submission" date="2018-06" db="EMBL/GenBank/DDBJ databases">
        <authorList>
            <consortium name="Pathogen Informatics"/>
            <person name="Doyle S."/>
        </authorList>
    </citation>
    <scope>NUCLEOTIDE SEQUENCE [LARGE SCALE GENOMIC DNA]</scope>
    <source>
        <strain evidence="10 11">NCTC13456</strain>
    </source>
</reference>
<keyword evidence="5" id="KW-0812">Transmembrane</keyword>
<keyword evidence="4" id="KW-1134">Transmembrane beta strand</keyword>
<dbReference type="PANTHER" id="PTHR30026">
    <property type="entry name" value="OUTER MEMBRANE PROTEIN TOLC"/>
    <property type="match status" value="1"/>
</dbReference>
<dbReference type="InterPro" id="IPR003423">
    <property type="entry name" value="OMP_efflux"/>
</dbReference>
<keyword evidence="6" id="KW-0472">Membrane</keyword>
<accession>A0A376FZS6</accession>